<accession>A0A267MDP4</accession>
<proteinExistence type="predicted"/>
<gene>
    <name evidence="1" type="ORF">CCE28_17985</name>
</gene>
<evidence type="ECO:0000313" key="2">
    <source>
        <dbReference type="Proteomes" id="UP000216024"/>
    </source>
</evidence>
<evidence type="ECO:0000313" key="1">
    <source>
        <dbReference type="EMBL" id="PAB57714.1"/>
    </source>
</evidence>
<reference evidence="1 2" key="1">
    <citation type="submission" date="2017-06" db="EMBL/GenBank/DDBJ databases">
        <title>Draft genome sequence of anaerobic fermentative bacterium Anaeromicrobium sediminis DY2726D isolated from West Pacific Ocean sediments.</title>
        <authorList>
            <person name="Zeng X."/>
        </authorList>
    </citation>
    <scope>NUCLEOTIDE SEQUENCE [LARGE SCALE GENOMIC DNA]</scope>
    <source>
        <strain evidence="1 2">DY2726D</strain>
    </source>
</reference>
<dbReference type="RefSeq" id="WP_176461905.1">
    <property type="nucleotide sequence ID" value="NZ_NIBG01000023.1"/>
</dbReference>
<sequence length="168" mass="18556">KQIAELLKKSCGRKKRNYTTGPVIKPVRFDDNSQKQQTPNFVVVKALNNTTRPQTATVNFYNLGILAAKDIENKNAAVEAQKVLFFSQTIQVQPQSTVFLPVNITPITEYEVQVLDAPVGMYFSTEFLPSTPIPTAQAGSTSPNQSTPGAVIDSHIVTYNYQLIPLEL</sequence>
<feature type="non-terminal residue" evidence="1">
    <location>
        <position position="1"/>
    </location>
</feature>
<organism evidence="1 2">
    <name type="scientific">Anaeromicrobium sediminis</name>
    <dbReference type="NCBI Taxonomy" id="1478221"/>
    <lineage>
        <taxon>Bacteria</taxon>
        <taxon>Bacillati</taxon>
        <taxon>Bacillota</taxon>
        <taxon>Clostridia</taxon>
        <taxon>Peptostreptococcales</taxon>
        <taxon>Thermotaleaceae</taxon>
        <taxon>Anaeromicrobium</taxon>
    </lineage>
</organism>
<dbReference type="Proteomes" id="UP000216024">
    <property type="component" value="Unassembled WGS sequence"/>
</dbReference>
<dbReference type="AlphaFoldDB" id="A0A267MDP4"/>
<keyword evidence="2" id="KW-1185">Reference proteome</keyword>
<dbReference type="EMBL" id="NIBG01000023">
    <property type="protein sequence ID" value="PAB57714.1"/>
    <property type="molecule type" value="Genomic_DNA"/>
</dbReference>
<name>A0A267MDP4_9FIRM</name>
<comment type="caution">
    <text evidence="1">The sequence shown here is derived from an EMBL/GenBank/DDBJ whole genome shotgun (WGS) entry which is preliminary data.</text>
</comment>
<protein>
    <submittedName>
        <fullName evidence="1">Uncharacterized protein</fullName>
    </submittedName>
</protein>